<feature type="compositionally biased region" description="Acidic residues" evidence="1">
    <location>
        <begin position="51"/>
        <end position="63"/>
    </location>
</feature>
<dbReference type="Proteomes" id="UP001186944">
    <property type="component" value="Unassembled WGS sequence"/>
</dbReference>
<sequence>MQSAIDSILSLNNDSSENLQTHYSSQSQHFMQPEYESSQSGNSAINSPQTEENDNFSMDDDLDAAVKSILM</sequence>
<proteinExistence type="predicted"/>
<feature type="region of interest" description="Disordered" evidence="1">
    <location>
        <begin position="1"/>
        <end position="71"/>
    </location>
</feature>
<accession>A0AA89BYY9</accession>
<gene>
    <name evidence="2" type="ORF">FSP39_007011</name>
</gene>
<name>A0AA89BYY9_PINIB</name>
<protein>
    <submittedName>
        <fullName evidence="2">Uncharacterized protein</fullName>
    </submittedName>
</protein>
<comment type="caution">
    <text evidence="2">The sequence shown here is derived from an EMBL/GenBank/DDBJ whole genome shotgun (WGS) entry which is preliminary data.</text>
</comment>
<organism evidence="2 3">
    <name type="scientific">Pinctada imbricata</name>
    <name type="common">Atlantic pearl-oyster</name>
    <name type="synonym">Pinctada martensii</name>
    <dbReference type="NCBI Taxonomy" id="66713"/>
    <lineage>
        <taxon>Eukaryota</taxon>
        <taxon>Metazoa</taxon>
        <taxon>Spiralia</taxon>
        <taxon>Lophotrochozoa</taxon>
        <taxon>Mollusca</taxon>
        <taxon>Bivalvia</taxon>
        <taxon>Autobranchia</taxon>
        <taxon>Pteriomorphia</taxon>
        <taxon>Pterioida</taxon>
        <taxon>Pterioidea</taxon>
        <taxon>Pteriidae</taxon>
        <taxon>Pinctada</taxon>
    </lineage>
</organism>
<feature type="compositionally biased region" description="Polar residues" evidence="1">
    <location>
        <begin position="1"/>
        <end position="50"/>
    </location>
</feature>
<dbReference type="EMBL" id="VSWD01000005">
    <property type="protein sequence ID" value="KAK3101880.1"/>
    <property type="molecule type" value="Genomic_DNA"/>
</dbReference>
<reference evidence="2" key="1">
    <citation type="submission" date="2019-08" db="EMBL/GenBank/DDBJ databases">
        <title>The improved chromosome-level genome for the pearl oyster Pinctada fucata martensii using PacBio sequencing and Hi-C.</title>
        <authorList>
            <person name="Zheng Z."/>
        </authorList>
    </citation>
    <scope>NUCLEOTIDE SEQUENCE</scope>
    <source>
        <strain evidence="2">ZZ-2019</strain>
        <tissue evidence="2">Adductor muscle</tissue>
    </source>
</reference>
<evidence type="ECO:0000313" key="3">
    <source>
        <dbReference type="Proteomes" id="UP001186944"/>
    </source>
</evidence>
<evidence type="ECO:0000256" key="1">
    <source>
        <dbReference type="SAM" id="MobiDB-lite"/>
    </source>
</evidence>
<evidence type="ECO:0000313" key="2">
    <source>
        <dbReference type="EMBL" id="KAK3101880.1"/>
    </source>
</evidence>
<dbReference type="AlphaFoldDB" id="A0AA89BYY9"/>
<keyword evidence="3" id="KW-1185">Reference proteome</keyword>